<dbReference type="Gene3D" id="2.80.10.50">
    <property type="match status" value="1"/>
</dbReference>
<organism evidence="2 3">
    <name type="scientific">Kitasatospora misakiensis</name>
    <dbReference type="NCBI Taxonomy" id="67330"/>
    <lineage>
        <taxon>Bacteria</taxon>
        <taxon>Bacillati</taxon>
        <taxon>Actinomycetota</taxon>
        <taxon>Actinomycetes</taxon>
        <taxon>Kitasatosporales</taxon>
        <taxon>Streptomycetaceae</taxon>
        <taxon>Kitasatospora</taxon>
    </lineage>
</organism>
<dbReference type="PANTHER" id="PTHR47197:SF3">
    <property type="entry name" value="DIHYDRO-HEME D1 DEHYDROGENASE"/>
    <property type="match status" value="1"/>
</dbReference>
<name>A0ABW0X597_9ACTN</name>
<dbReference type="InterPro" id="IPR035992">
    <property type="entry name" value="Ricin_B-like_lectins"/>
</dbReference>
<dbReference type="RefSeq" id="WP_380225862.1">
    <property type="nucleotide sequence ID" value="NZ_JBHSOF010000015.1"/>
</dbReference>
<dbReference type="EMBL" id="JBHSOF010000015">
    <property type="protein sequence ID" value="MFC5664159.1"/>
    <property type="molecule type" value="Genomic_DNA"/>
</dbReference>
<comment type="caution">
    <text evidence="2">The sequence shown here is derived from an EMBL/GenBank/DDBJ whole genome shotgun (WGS) entry which is preliminary data.</text>
</comment>
<reference evidence="3" key="1">
    <citation type="journal article" date="2019" name="Int. J. Syst. Evol. Microbiol.">
        <title>The Global Catalogue of Microorganisms (GCM) 10K type strain sequencing project: providing services to taxonomists for standard genome sequencing and annotation.</title>
        <authorList>
            <consortium name="The Broad Institute Genomics Platform"/>
            <consortium name="The Broad Institute Genome Sequencing Center for Infectious Disease"/>
            <person name="Wu L."/>
            <person name="Ma J."/>
        </authorList>
    </citation>
    <scope>NUCLEOTIDE SEQUENCE [LARGE SCALE GENOMIC DNA]</scope>
    <source>
        <strain evidence="3">CGMCC 4.1437</strain>
    </source>
</reference>
<dbReference type="SMART" id="SM00458">
    <property type="entry name" value="RICIN"/>
    <property type="match status" value="1"/>
</dbReference>
<protein>
    <submittedName>
        <fullName evidence="2">RICIN domain-containing protein</fullName>
    </submittedName>
</protein>
<dbReference type="InterPro" id="IPR000772">
    <property type="entry name" value="Ricin_B_lectin"/>
</dbReference>
<proteinExistence type="predicted"/>
<evidence type="ECO:0000259" key="1">
    <source>
        <dbReference type="SMART" id="SM00458"/>
    </source>
</evidence>
<gene>
    <name evidence="2" type="ORF">ACFP3U_14340</name>
</gene>
<evidence type="ECO:0000313" key="3">
    <source>
        <dbReference type="Proteomes" id="UP001595975"/>
    </source>
</evidence>
<keyword evidence="3" id="KW-1185">Reference proteome</keyword>
<dbReference type="InterPro" id="IPR015943">
    <property type="entry name" value="WD40/YVTN_repeat-like_dom_sf"/>
</dbReference>
<feature type="domain" description="Ricin B lectin" evidence="1">
    <location>
        <begin position="437"/>
        <end position="578"/>
    </location>
</feature>
<accession>A0ABW0X597</accession>
<dbReference type="Proteomes" id="UP001595975">
    <property type="component" value="Unassembled WGS sequence"/>
</dbReference>
<dbReference type="Pfam" id="PF14200">
    <property type="entry name" value="RicinB_lectin_2"/>
    <property type="match status" value="1"/>
</dbReference>
<sequence length="581" mass="62604">MTDLRTYHYYALHEADAERRGYWAVSAVSPESGEVLGTMAGELAVGSSMGRGILCANSRGTHLYAGLDDGLHLVDTQTLTEVWADDSEPGPILNDSVWDAVVDHRRERLYVAVGSGGVVEIDTTTNTVLRRLESADVYAGVAVSSDGTRLYAGSSEGAPRVKVLNLADGTVAATVELAGLEVGVLPDVSVALSEDGSLLYTSSRDRKDSLAVVDTATLTVTARGSGYTELVCPDRAGQRVYAVVRRGVGFEGVVLAARTLERLGDFPLAPEGKESAAEMRAMTVGPDGALCVATPGGFVVATPAGEGRWGYQQVETEGIGGAAVVAGAATRYRSPAPERPARTVGVIKRITPAYFHHVQTGEMVANTYSSKFQPGERLPETTEVVQGHYTRGRQFTFVWYPIGLSTYKYFYYVPFWGIYIDGDDITWDDAASAAIPSQAGLVARHSGKLVEVTGSGTDGLADGARAQQWERRDADHQRFTLEPVEEGFYRITARHSGKVLEVGDASTDNGAAVRQWEWDGGVHQQWRPEPVGDGWYRLVARHSGRVLQIAVGTDGARNGAPVRQQEWANADHQKFRLDPLV</sequence>
<dbReference type="Gene3D" id="2.130.10.10">
    <property type="entry name" value="YVTN repeat-like/Quinoprotein amine dehydrogenase"/>
    <property type="match status" value="1"/>
</dbReference>
<evidence type="ECO:0000313" key="2">
    <source>
        <dbReference type="EMBL" id="MFC5664159.1"/>
    </source>
</evidence>
<dbReference type="InterPro" id="IPR051200">
    <property type="entry name" value="Host-pathogen_enzymatic-act"/>
</dbReference>
<dbReference type="CDD" id="cd00161">
    <property type="entry name" value="beta-trefoil_Ricin-like"/>
    <property type="match status" value="1"/>
</dbReference>
<dbReference type="PANTHER" id="PTHR47197">
    <property type="entry name" value="PROTEIN NIRF"/>
    <property type="match status" value="1"/>
</dbReference>
<dbReference type="InterPro" id="IPR011044">
    <property type="entry name" value="Quino_amine_DH_bsu"/>
</dbReference>
<dbReference type="SUPFAM" id="SSF50370">
    <property type="entry name" value="Ricin B-like lectins"/>
    <property type="match status" value="1"/>
</dbReference>
<dbReference type="SUPFAM" id="SSF50969">
    <property type="entry name" value="YVTN repeat-like/Quinoprotein amine dehydrogenase"/>
    <property type="match status" value="1"/>
</dbReference>